<dbReference type="EMBL" id="BGPR01000401">
    <property type="protein sequence ID" value="GBM18299.1"/>
    <property type="molecule type" value="Genomic_DNA"/>
</dbReference>
<dbReference type="PANTHER" id="PTHR46060:SF1">
    <property type="entry name" value="MARINER MOS1 TRANSPOSASE-LIKE PROTEIN"/>
    <property type="match status" value="1"/>
</dbReference>
<dbReference type="GO" id="GO:0003676">
    <property type="term" value="F:nucleic acid binding"/>
    <property type="evidence" value="ECO:0007669"/>
    <property type="project" value="InterPro"/>
</dbReference>
<dbReference type="Gene3D" id="3.30.420.10">
    <property type="entry name" value="Ribonuclease H-like superfamily/Ribonuclease H"/>
    <property type="match status" value="1"/>
</dbReference>
<name>A0A4Y2DQ39_ARAVE</name>
<dbReference type="InterPro" id="IPR036397">
    <property type="entry name" value="RNaseH_sf"/>
</dbReference>
<comment type="caution">
    <text evidence="1">The sequence shown here is derived from an EMBL/GenBank/DDBJ whole genome shotgun (WGS) entry which is preliminary data.</text>
</comment>
<protein>
    <submittedName>
        <fullName evidence="1">Uncharacterized protein</fullName>
    </submittedName>
</protein>
<proteinExistence type="predicted"/>
<organism evidence="1 2">
    <name type="scientific">Araneus ventricosus</name>
    <name type="common">Orbweaver spider</name>
    <name type="synonym">Epeira ventricosa</name>
    <dbReference type="NCBI Taxonomy" id="182803"/>
    <lineage>
        <taxon>Eukaryota</taxon>
        <taxon>Metazoa</taxon>
        <taxon>Ecdysozoa</taxon>
        <taxon>Arthropoda</taxon>
        <taxon>Chelicerata</taxon>
        <taxon>Arachnida</taxon>
        <taxon>Araneae</taxon>
        <taxon>Araneomorphae</taxon>
        <taxon>Entelegynae</taxon>
        <taxon>Araneoidea</taxon>
        <taxon>Araneidae</taxon>
        <taxon>Araneus</taxon>
    </lineage>
</organism>
<dbReference type="InterPro" id="IPR052709">
    <property type="entry name" value="Transposase-MT_Hybrid"/>
</dbReference>
<reference evidence="1 2" key="1">
    <citation type="journal article" date="2019" name="Sci. Rep.">
        <title>Orb-weaving spider Araneus ventricosus genome elucidates the spidroin gene catalogue.</title>
        <authorList>
            <person name="Kono N."/>
            <person name="Nakamura H."/>
            <person name="Ohtoshi R."/>
            <person name="Moran D.A.P."/>
            <person name="Shinohara A."/>
            <person name="Yoshida Y."/>
            <person name="Fujiwara M."/>
            <person name="Mori M."/>
            <person name="Tomita M."/>
            <person name="Arakawa K."/>
        </authorList>
    </citation>
    <scope>NUCLEOTIDE SEQUENCE [LARGE SCALE GENOMIC DNA]</scope>
</reference>
<evidence type="ECO:0000313" key="1">
    <source>
        <dbReference type="EMBL" id="GBM18299.1"/>
    </source>
</evidence>
<sequence length="112" mass="12786">MTQRSTIQTHAMLQDFPETVCFPEPEKKLPQGVGSVCNDVRVTQQLIGSIGWDIPDLVPSDFHLFLHLKRFLSGQRFDDQEKVKNAVIPWLTLQAATFYDAGIQNLVPRYNK</sequence>
<keyword evidence="2" id="KW-1185">Reference proteome</keyword>
<dbReference type="OrthoDB" id="6753549at2759"/>
<dbReference type="PANTHER" id="PTHR46060">
    <property type="entry name" value="MARINER MOS1 TRANSPOSASE-LIKE PROTEIN"/>
    <property type="match status" value="1"/>
</dbReference>
<dbReference type="Proteomes" id="UP000499080">
    <property type="component" value="Unassembled WGS sequence"/>
</dbReference>
<gene>
    <name evidence="1" type="ORF">AVEN_147421_1</name>
</gene>
<evidence type="ECO:0000313" key="2">
    <source>
        <dbReference type="Proteomes" id="UP000499080"/>
    </source>
</evidence>
<dbReference type="AlphaFoldDB" id="A0A4Y2DQ39"/>
<accession>A0A4Y2DQ39</accession>